<dbReference type="InterPro" id="IPR001392">
    <property type="entry name" value="Clathrin_mu"/>
</dbReference>
<dbReference type="SUPFAM" id="SSF49447">
    <property type="entry name" value="Second domain of Mu2 adaptin subunit (ap50) of ap2 adaptor"/>
    <property type="match status" value="1"/>
</dbReference>
<evidence type="ECO:0000256" key="3">
    <source>
        <dbReference type="ARBA" id="ARBA00022927"/>
    </source>
</evidence>
<feature type="domain" description="MHD" evidence="6">
    <location>
        <begin position="230"/>
        <end position="490"/>
    </location>
</feature>
<dbReference type="InterPro" id="IPR050431">
    <property type="entry name" value="Adaptor_comp_med_subunit"/>
</dbReference>
<comment type="caution">
    <text evidence="7">The sequence shown here is derived from an EMBL/GenBank/DDBJ whole genome shotgun (WGS) entry which is preliminary data.</text>
</comment>
<keyword evidence="2 5" id="KW-0813">Transport</keyword>
<dbReference type="GO" id="GO:0012505">
    <property type="term" value="C:endomembrane system"/>
    <property type="evidence" value="ECO:0007669"/>
    <property type="project" value="UniProtKB-SubCell"/>
</dbReference>
<dbReference type="PIRSF" id="PIRSF005992">
    <property type="entry name" value="Clathrin_mu"/>
    <property type="match status" value="1"/>
</dbReference>
<gene>
    <name evidence="7" type="ORF">BSL78_14485</name>
</gene>
<evidence type="ECO:0000256" key="1">
    <source>
        <dbReference type="ARBA" id="ARBA00004308"/>
    </source>
</evidence>
<proteinExistence type="inferred from homology"/>
<dbReference type="Gene3D" id="3.30.450.60">
    <property type="match status" value="1"/>
</dbReference>
<organism evidence="7 8">
    <name type="scientific">Stichopus japonicus</name>
    <name type="common">Sea cucumber</name>
    <dbReference type="NCBI Taxonomy" id="307972"/>
    <lineage>
        <taxon>Eukaryota</taxon>
        <taxon>Metazoa</taxon>
        <taxon>Echinodermata</taxon>
        <taxon>Eleutherozoa</taxon>
        <taxon>Echinozoa</taxon>
        <taxon>Holothuroidea</taxon>
        <taxon>Aspidochirotacea</taxon>
        <taxon>Aspidochirotida</taxon>
        <taxon>Stichopodidae</taxon>
        <taxon>Apostichopus</taxon>
    </lineage>
</organism>
<name>A0A2G8KKZ0_STIJA</name>
<dbReference type="PANTHER" id="PTHR10529">
    <property type="entry name" value="AP COMPLEX SUBUNIT MU"/>
    <property type="match status" value="1"/>
</dbReference>
<evidence type="ECO:0000313" key="8">
    <source>
        <dbReference type="Proteomes" id="UP000230750"/>
    </source>
</evidence>
<dbReference type="PRINTS" id="PR00314">
    <property type="entry name" value="CLATHRINADPT"/>
</dbReference>
<dbReference type="GO" id="GO:0016192">
    <property type="term" value="P:vesicle-mediated transport"/>
    <property type="evidence" value="ECO:0007669"/>
    <property type="project" value="InterPro"/>
</dbReference>
<sequence>MINLNPGLVISCKHTSFQCPLNYKTLQSAIGIDVEKKLTKASGKSNSQNLCCNELNNQTSDTDATDDNNDACNKFTDWLKEARNSPLLPIKELRGCFLFHIKVSTFYLVGTTKDDQVQPFSALELLTRIKELIKDFCGSLTEEAIALNRTLIFELLDEVADFGFVRTTSTQTLKPYIQQKALPVKHARQQQTVFGFGPGLFGADFQSAPSTAADKPLSQTPNHQTISGERKEIFLDVIEKLSAVIASNGSIITSEVNGTVQVRSFLSGDPELKIGLSDNIVIGKLSQVGYGSQLRVDRAQFHPGVKLDQEHQTKTLSIHPPEGEFTLLKYEISSELPRGLPFKLSSLMEEFPDKQELDVQLKLYCLLPETNSAVNIKVHIPMPADTKSIGPSLPSKDQSFDFNNKDKRAVWIIKKLLGKTESVVKLRLQLNSVTSSSKLQVGPVNLEFEIKDWTCSHIQIHYLKVLDPQRPHAPQRWVRYITHSDSFTFRIR</sequence>
<dbReference type="InterPro" id="IPR028565">
    <property type="entry name" value="MHD"/>
</dbReference>
<keyword evidence="4" id="KW-0472">Membrane</keyword>
<evidence type="ECO:0000256" key="4">
    <source>
        <dbReference type="ARBA" id="ARBA00023136"/>
    </source>
</evidence>
<dbReference type="PROSITE" id="PS51072">
    <property type="entry name" value="MHD"/>
    <property type="match status" value="1"/>
</dbReference>
<dbReference type="InterPro" id="IPR036168">
    <property type="entry name" value="AP2_Mu_C_sf"/>
</dbReference>
<dbReference type="GO" id="GO:0006886">
    <property type="term" value="P:intracellular protein transport"/>
    <property type="evidence" value="ECO:0007669"/>
    <property type="project" value="UniProtKB-UniRule"/>
</dbReference>
<dbReference type="OrthoDB" id="10259133at2759"/>
<evidence type="ECO:0000256" key="5">
    <source>
        <dbReference type="PIRNR" id="PIRNR005992"/>
    </source>
</evidence>
<keyword evidence="8" id="KW-1185">Reference proteome</keyword>
<evidence type="ECO:0000256" key="2">
    <source>
        <dbReference type="ARBA" id="ARBA00022448"/>
    </source>
</evidence>
<reference evidence="7 8" key="1">
    <citation type="journal article" date="2017" name="PLoS Biol.">
        <title>The sea cucumber genome provides insights into morphological evolution and visceral regeneration.</title>
        <authorList>
            <person name="Zhang X."/>
            <person name="Sun L."/>
            <person name="Yuan J."/>
            <person name="Sun Y."/>
            <person name="Gao Y."/>
            <person name="Zhang L."/>
            <person name="Li S."/>
            <person name="Dai H."/>
            <person name="Hamel J.F."/>
            <person name="Liu C."/>
            <person name="Yu Y."/>
            <person name="Liu S."/>
            <person name="Lin W."/>
            <person name="Guo K."/>
            <person name="Jin S."/>
            <person name="Xu P."/>
            <person name="Storey K.B."/>
            <person name="Huan P."/>
            <person name="Zhang T."/>
            <person name="Zhou Y."/>
            <person name="Zhang J."/>
            <person name="Lin C."/>
            <person name="Li X."/>
            <person name="Xing L."/>
            <person name="Huo D."/>
            <person name="Sun M."/>
            <person name="Wang L."/>
            <person name="Mercier A."/>
            <person name="Li F."/>
            <person name="Yang H."/>
            <person name="Xiang J."/>
        </authorList>
    </citation>
    <scope>NUCLEOTIDE SEQUENCE [LARGE SCALE GENOMIC DNA]</scope>
    <source>
        <strain evidence="7">Shaxun</strain>
        <tissue evidence="7">Muscle</tissue>
    </source>
</reference>
<dbReference type="STRING" id="307972.A0A2G8KKZ0"/>
<dbReference type="InterPro" id="IPR011012">
    <property type="entry name" value="Longin-like_dom_sf"/>
</dbReference>
<protein>
    <submittedName>
        <fullName evidence="7">Putative AP-4 complex subunit mu-1</fullName>
    </submittedName>
</protein>
<comment type="subcellular location">
    <subcellularLocation>
        <location evidence="1">Endomembrane system</location>
    </subcellularLocation>
</comment>
<evidence type="ECO:0000313" key="7">
    <source>
        <dbReference type="EMBL" id="PIK48673.1"/>
    </source>
</evidence>
<dbReference type="Pfam" id="PF00928">
    <property type="entry name" value="Adap_comp_sub"/>
    <property type="match status" value="1"/>
</dbReference>
<dbReference type="EMBL" id="MRZV01000509">
    <property type="protein sequence ID" value="PIK48673.1"/>
    <property type="molecule type" value="Genomic_DNA"/>
</dbReference>
<dbReference type="AlphaFoldDB" id="A0A2G8KKZ0"/>
<dbReference type="Gene3D" id="2.60.40.1170">
    <property type="entry name" value="Mu homology domain, subdomain B"/>
    <property type="match status" value="2"/>
</dbReference>
<dbReference type="Proteomes" id="UP000230750">
    <property type="component" value="Unassembled WGS sequence"/>
</dbReference>
<accession>A0A2G8KKZ0</accession>
<dbReference type="GO" id="GO:0030131">
    <property type="term" value="C:clathrin adaptor complex"/>
    <property type="evidence" value="ECO:0007669"/>
    <property type="project" value="UniProtKB-UniRule"/>
</dbReference>
<dbReference type="SUPFAM" id="SSF64356">
    <property type="entry name" value="SNARE-like"/>
    <property type="match status" value="1"/>
</dbReference>
<comment type="similarity">
    <text evidence="5">Belongs to the adaptor complexes medium subunit family.</text>
</comment>
<evidence type="ECO:0000259" key="6">
    <source>
        <dbReference type="PROSITE" id="PS51072"/>
    </source>
</evidence>
<keyword evidence="3 5" id="KW-0653">Protein transport</keyword>